<gene>
    <name evidence="2" type="ORF">GX888_01015</name>
</gene>
<comment type="caution">
    <text evidence="2">The sequence shown here is derived from an EMBL/GenBank/DDBJ whole genome shotgun (WGS) entry which is preliminary data.</text>
</comment>
<organism evidence="2 3">
    <name type="scientific">Candidatus Dojkabacteria bacterium</name>
    <dbReference type="NCBI Taxonomy" id="2099670"/>
    <lineage>
        <taxon>Bacteria</taxon>
        <taxon>Candidatus Dojkabacteria</taxon>
    </lineage>
</organism>
<keyword evidence="1" id="KW-0472">Membrane</keyword>
<dbReference type="AlphaFoldDB" id="A0A847VDA4"/>
<keyword evidence="1" id="KW-1133">Transmembrane helix</keyword>
<protein>
    <recommendedName>
        <fullName evidence="4">Cytochrome C biogenesis protein transmembrane domain-containing protein</fullName>
    </recommendedName>
</protein>
<accession>A0A847VDA4</accession>
<dbReference type="Proteomes" id="UP000564033">
    <property type="component" value="Unassembled WGS sequence"/>
</dbReference>
<proteinExistence type="predicted"/>
<feature type="non-terminal residue" evidence="2">
    <location>
        <position position="1"/>
    </location>
</feature>
<dbReference type="EMBL" id="JAAZIL010000025">
    <property type="protein sequence ID" value="NLZ24317.1"/>
    <property type="molecule type" value="Genomic_DNA"/>
</dbReference>
<keyword evidence="1" id="KW-0812">Transmembrane</keyword>
<feature type="transmembrane region" description="Helical" evidence="1">
    <location>
        <begin position="64"/>
        <end position="83"/>
    </location>
</feature>
<feature type="transmembrane region" description="Helical" evidence="1">
    <location>
        <begin position="123"/>
        <end position="140"/>
    </location>
</feature>
<feature type="transmembrane region" description="Helical" evidence="1">
    <location>
        <begin position="220"/>
        <end position="244"/>
    </location>
</feature>
<sequence length="282" mass="32125">CTDLGRGLIAEGEINKQVLGKTVQEKKRDVVGIPEKMELPLIGEIETKDFSLPLLTVVLGLVDGFNPCAMWTLVFLIGLLLGLKDKKRMWIFGIVFILFSAFVYFLFMVAWLNFILFIGMVNWVRVLVGLVALFGGGYSLREYYVNRDGKCKVTDKEKRKRVFHKLEEITRRKSFWLALLGIILLAFAVNLVEAICSAGIPAIYTQILSLNNLGKLEYYLYILLYIFFFMLDDLVVFFIAMITLRITGGTTKYSKWSNLIGGALMLIIGLLLIFKPEWLMFG</sequence>
<evidence type="ECO:0000256" key="1">
    <source>
        <dbReference type="SAM" id="Phobius"/>
    </source>
</evidence>
<feature type="transmembrane region" description="Helical" evidence="1">
    <location>
        <begin position="256"/>
        <end position="274"/>
    </location>
</feature>
<reference evidence="2 3" key="1">
    <citation type="journal article" date="2020" name="Biotechnol. Biofuels">
        <title>New insights from the biogas microbiome by comprehensive genome-resolved metagenomics of nearly 1600 species originating from multiple anaerobic digesters.</title>
        <authorList>
            <person name="Campanaro S."/>
            <person name="Treu L."/>
            <person name="Rodriguez-R L.M."/>
            <person name="Kovalovszki A."/>
            <person name="Ziels R.M."/>
            <person name="Maus I."/>
            <person name="Zhu X."/>
            <person name="Kougias P.G."/>
            <person name="Basile A."/>
            <person name="Luo G."/>
            <person name="Schluter A."/>
            <person name="Konstantinidis K.T."/>
            <person name="Angelidaki I."/>
        </authorList>
    </citation>
    <scope>NUCLEOTIDE SEQUENCE [LARGE SCALE GENOMIC DNA]</scope>
    <source>
        <strain evidence="2">AS19jrsBPTG_9</strain>
    </source>
</reference>
<evidence type="ECO:0000313" key="2">
    <source>
        <dbReference type="EMBL" id="NLZ24317.1"/>
    </source>
</evidence>
<feature type="transmembrane region" description="Helical" evidence="1">
    <location>
        <begin position="175"/>
        <end position="200"/>
    </location>
</feature>
<feature type="transmembrane region" description="Helical" evidence="1">
    <location>
        <begin position="90"/>
        <end position="117"/>
    </location>
</feature>
<name>A0A847VDA4_9BACT</name>
<evidence type="ECO:0000313" key="3">
    <source>
        <dbReference type="Proteomes" id="UP000564033"/>
    </source>
</evidence>
<evidence type="ECO:0008006" key="4">
    <source>
        <dbReference type="Google" id="ProtNLM"/>
    </source>
</evidence>